<comment type="subunit">
    <text evidence="7">Part of the multisubunit transport protein particle (TRAPP) complex.</text>
</comment>
<evidence type="ECO:0000313" key="9">
    <source>
        <dbReference type="EMBL" id="KAK9831216.1"/>
    </source>
</evidence>
<evidence type="ECO:0000256" key="2">
    <source>
        <dbReference type="ARBA" id="ARBA00022448"/>
    </source>
</evidence>
<dbReference type="GO" id="GO:0005794">
    <property type="term" value="C:Golgi apparatus"/>
    <property type="evidence" value="ECO:0007669"/>
    <property type="project" value="UniProtKB-SubCell"/>
</dbReference>
<name>A0AAW1RCJ5_9CHLO</name>
<dbReference type="AlphaFoldDB" id="A0AAW1RCJ5"/>
<dbReference type="InterPro" id="IPR007233">
    <property type="entry name" value="TRAPPC"/>
</dbReference>
<dbReference type="EMBL" id="JALJOS010000014">
    <property type="protein sequence ID" value="KAK9831216.1"/>
    <property type="molecule type" value="Genomic_DNA"/>
</dbReference>
<keyword evidence="4 7" id="KW-0931">ER-Golgi transport</keyword>
<comment type="caution">
    <text evidence="9">The sequence shown here is derived from an EMBL/GenBank/DDBJ whole genome shotgun (WGS) entry which is preliminary data.</text>
</comment>
<dbReference type="Pfam" id="PF04099">
    <property type="entry name" value="Sybindin"/>
    <property type="match status" value="1"/>
</dbReference>
<protein>
    <recommendedName>
        <fullName evidence="7">Trafficking protein particle complex subunit</fullName>
    </recommendedName>
</protein>
<keyword evidence="3 7" id="KW-0256">Endoplasmic reticulum</keyword>
<evidence type="ECO:0000313" key="10">
    <source>
        <dbReference type="Proteomes" id="UP001438707"/>
    </source>
</evidence>
<dbReference type="SUPFAM" id="SSF64356">
    <property type="entry name" value="SNARE-like"/>
    <property type="match status" value="1"/>
</dbReference>
<dbReference type="GO" id="GO:0005783">
    <property type="term" value="C:endoplasmic reticulum"/>
    <property type="evidence" value="ECO:0007669"/>
    <property type="project" value="UniProtKB-SubCell"/>
</dbReference>
<evidence type="ECO:0000256" key="6">
    <source>
        <dbReference type="ARBA" id="ARBA00038179"/>
    </source>
</evidence>
<feature type="region of interest" description="Disordered" evidence="8">
    <location>
        <begin position="113"/>
        <end position="145"/>
    </location>
</feature>
<evidence type="ECO:0000256" key="8">
    <source>
        <dbReference type="SAM" id="MobiDB-lite"/>
    </source>
</evidence>
<proteinExistence type="inferred from homology"/>
<dbReference type="Gene3D" id="3.30.450.70">
    <property type="match status" value="1"/>
</dbReference>
<dbReference type="GO" id="GO:0006888">
    <property type="term" value="P:endoplasmic reticulum to Golgi vesicle-mediated transport"/>
    <property type="evidence" value="ECO:0007669"/>
    <property type="project" value="UniProtKB-UniRule"/>
</dbReference>
<evidence type="ECO:0000256" key="7">
    <source>
        <dbReference type="RuleBase" id="RU366065"/>
    </source>
</evidence>
<keyword evidence="5 7" id="KW-0333">Golgi apparatus</keyword>
<dbReference type="SMART" id="SM01399">
    <property type="entry name" value="Sybindin"/>
    <property type="match status" value="1"/>
</dbReference>
<dbReference type="GO" id="GO:0030008">
    <property type="term" value="C:TRAPP complex"/>
    <property type="evidence" value="ECO:0007669"/>
    <property type="project" value="UniProtKB-UniRule"/>
</dbReference>
<evidence type="ECO:0000256" key="3">
    <source>
        <dbReference type="ARBA" id="ARBA00022824"/>
    </source>
</evidence>
<organism evidence="9 10">
    <name type="scientific">Apatococcus lobatus</name>
    <dbReference type="NCBI Taxonomy" id="904363"/>
    <lineage>
        <taxon>Eukaryota</taxon>
        <taxon>Viridiplantae</taxon>
        <taxon>Chlorophyta</taxon>
        <taxon>core chlorophytes</taxon>
        <taxon>Trebouxiophyceae</taxon>
        <taxon>Chlorellales</taxon>
        <taxon>Chlorellaceae</taxon>
        <taxon>Apatococcus</taxon>
    </lineage>
</organism>
<evidence type="ECO:0000256" key="5">
    <source>
        <dbReference type="ARBA" id="ARBA00023034"/>
    </source>
</evidence>
<comment type="subcellular location">
    <subcellularLocation>
        <location evidence="7">Endoplasmic reticulum</location>
    </subcellularLocation>
    <subcellularLocation>
        <location evidence="7">Golgi apparatus</location>
        <location evidence="7">cis-Golgi network</location>
    </subcellularLocation>
    <subcellularLocation>
        <location evidence="1">Golgi apparatus</location>
    </subcellularLocation>
</comment>
<dbReference type="CDD" id="cd14856">
    <property type="entry name" value="TRAPPC4_synbindin"/>
    <property type="match status" value="1"/>
</dbReference>
<sequence>MPALYALYVINKSGGLIYYKEFVPIASLNLNDTLRLASIWHSLHAIAAQLSPAQGCTGIDLLLTETFDLHCFQTLTGTKFLLVVEPRTPDVAELLRTTIYELYTDYVLKNPHDESQHHGLREEQGPRAEGKDKGKTIVPRSALPPGLQLTNYLSVQWTQKPRGRSNCSPTSTGNDGCDVPKYATLLMAAQQHDTVRNFKGANDPGPAEKSM</sequence>
<evidence type="ECO:0000256" key="4">
    <source>
        <dbReference type="ARBA" id="ARBA00022892"/>
    </source>
</evidence>
<feature type="compositionally biased region" description="Basic and acidic residues" evidence="8">
    <location>
        <begin position="113"/>
        <end position="135"/>
    </location>
</feature>
<keyword evidence="2 7" id="KW-0813">Transport</keyword>
<evidence type="ECO:0000256" key="1">
    <source>
        <dbReference type="ARBA" id="ARBA00004555"/>
    </source>
</evidence>
<keyword evidence="10" id="KW-1185">Reference proteome</keyword>
<dbReference type="PANTHER" id="PTHR23249">
    <property type="entry name" value="TRAFFICKING PROTEIN PARTICLE COMPLEX SUBUNIT"/>
    <property type="match status" value="1"/>
</dbReference>
<gene>
    <name evidence="9" type="ORF">WJX74_007988</name>
</gene>
<accession>A0AAW1RCJ5</accession>
<dbReference type="InterPro" id="IPR011012">
    <property type="entry name" value="Longin-like_dom_sf"/>
</dbReference>
<dbReference type="PANTHER" id="PTHR23249:SF15">
    <property type="entry name" value="TRAFFICKING PROTEIN PARTICLE COMPLEX SUBUNIT 4"/>
    <property type="match status" value="1"/>
</dbReference>
<dbReference type="Proteomes" id="UP001438707">
    <property type="component" value="Unassembled WGS sequence"/>
</dbReference>
<reference evidence="9 10" key="1">
    <citation type="journal article" date="2024" name="Nat. Commun.">
        <title>Phylogenomics reveals the evolutionary origins of lichenization in chlorophyte algae.</title>
        <authorList>
            <person name="Puginier C."/>
            <person name="Libourel C."/>
            <person name="Otte J."/>
            <person name="Skaloud P."/>
            <person name="Haon M."/>
            <person name="Grisel S."/>
            <person name="Petersen M."/>
            <person name="Berrin J.G."/>
            <person name="Delaux P.M."/>
            <person name="Dal Grande F."/>
            <person name="Keller J."/>
        </authorList>
    </citation>
    <scope>NUCLEOTIDE SEQUENCE [LARGE SCALE GENOMIC DNA]</scope>
    <source>
        <strain evidence="9 10">SAG 2145</strain>
    </source>
</reference>
<comment type="similarity">
    <text evidence="6">Belongs to the TRAPP small subunits family. TRAPPC4 subfamily.</text>
</comment>